<feature type="transmembrane region" description="Helical" evidence="2">
    <location>
        <begin position="12"/>
        <end position="30"/>
    </location>
</feature>
<evidence type="ECO:0000256" key="1">
    <source>
        <dbReference type="SAM" id="Coils"/>
    </source>
</evidence>
<protein>
    <recommendedName>
        <fullName evidence="5">Thioredoxin domain-containing protein</fullName>
    </recommendedName>
</protein>
<keyword evidence="2" id="KW-1133">Transmembrane helix</keyword>
<evidence type="ECO:0000313" key="3">
    <source>
        <dbReference type="EMBL" id="MDT2597351.1"/>
    </source>
</evidence>
<sequence length="403" mass="47313">MKHNRRQKLSVFFLTVGLVLGLFMVSVIQMKSTEERRIPIELSEPTNKKILFYRDDCPDCQSVFPLLFYRNIFSRDMIFVNMNHSSNRQYIQKYQLRSVPTIVNKKQKMTGTNQQNILKFLKEKPKGKVVDNVAKKINFRKNERKKYQQMVVIIVGVFLLFFGSRLFIKPEVDIKTSKIGEEVSLDMRTITLIKRNYYPTDDVFTFSFYSPVNSTNVLDELHVSVKKNRTDTDKYDIDLKQINEELYVVTIKDLPTNWEKLDVAIYPKTSKVDSLNDSQKFHFGKKDVTTSEPYNSAKTKDSYELEAVKFEIDTTNKKLRKNTQKEKTRQQEIKKIRKINKGLSATLGEKTTKEKEELKLTIGQNNSKIQSIEKEISTLKEQDKELELKLEKLTNRKQELQNL</sequence>
<evidence type="ECO:0000256" key="2">
    <source>
        <dbReference type="SAM" id="Phobius"/>
    </source>
</evidence>
<proteinExistence type="predicted"/>
<keyword evidence="2" id="KW-0472">Membrane</keyword>
<dbReference type="SUPFAM" id="SSF52833">
    <property type="entry name" value="Thioredoxin-like"/>
    <property type="match status" value="1"/>
</dbReference>
<dbReference type="InterPro" id="IPR036249">
    <property type="entry name" value="Thioredoxin-like_sf"/>
</dbReference>
<comment type="caution">
    <text evidence="3">The sequence shown here is derived from an EMBL/GenBank/DDBJ whole genome shotgun (WGS) entry which is preliminary data.</text>
</comment>
<keyword evidence="2" id="KW-0812">Transmembrane</keyword>
<feature type="transmembrane region" description="Helical" evidence="2">
    <location>
        <begin position="150"/>
        <end position="168"/>
    </location>
</feature>
<dbReference type="RefSeq" id="WP_311924794.1">
    <property type="nucleotide sequence ID" value="NZ_JARPYR010000020.1"/>
</dbReference>
<dbReference type="Gene3D" id="3.40.30.10">
    <property type="entry name" value="Glutaredoxin"/>
    <property type="match status" value="1"/>
</dbReference>
<reference evidence="3 4" key="1">
    <citation type="submission" date="2023-03" db="EMBL/GenBank/DDBJ databases">
        <authorList>
            <person name="Shen W."/>
            <person name="Cai J."/>
        </authorList>
    </citation>
    <scope>NUCLEOTIDE SEQUENCE [LARGE SCALE GENOMIC DNA]</scope>
    <source>
        <strain evidence="3 4">P72-2</strain>
    </source>
</reference>
<organism evidence="3 4">
    <name type="scientific">Enterococcus dongliensis</name>
    <dbReference type="NCBI Taxonomy" id="2559925"/>
    <lineage>
        <taxon>Bacteria</taxon>
        <taxon>Bacillati</taxon>
        <taxon>Bacillota</taxon>
        <taxon>Bacilli</taxon>
        <taxon>Lactobacillales</taxon>
        <taxon>Enterococcaceae</taxon>
        <taxon>Enterococcus</taxon>
    </lineage>
</organism>
<dbReference type="Proteomes" id="UP001256547">
    <property type="component" value="Unassembled WGS sequence"/>
</dbReference>
<keyword evidence="4" id="KW-1185">Reference proteome</keyword>
<gene>
    <name evidence="3" type="ORF">P7D39_10100</name>
</gene>
<accession>A0ABU3ERP7</accession>
<keyword evidence="1" id="KW-0175">Coiled coil</keyword>
<feature type="coiled-coil region" evidence="1">
    <location>
        <begin position="355"/>
        <end position="403"/>
    </location>
</feature>
<evidence type="ECO:0000313" key="4">
    <source>
        <dbReference type="Proteomes" id="UP001256547"/>
    </source>
</evidence>
<evidence type="ECO:0008006" key="5">
    <source>
        <dbReference type="Google" id="ProtNLM"/>
    </source>
</evidence>
<dbReference type="EMBL" id="JARPYR010000020">
    <property type="protein sequence ID" value="MDT2597351.1"/>
    <property type="molecule type" value="Genomic_DNA"/>
</dbReference>
<name>A0ABU3ERP7_9ENTE</name>